<protein>
    <submittedName>
        <fullName evidence="13">ABC transporter</fullName>
    </submittedName>
</protein>
<dbReference type="EMBL" id="JBFCZG010000007">
    <property type="protein sequence ID" value="KAL3419949.1"/>
    <property type="molecule type" value="Genomic_DNA"/>
</dbReference>
<feature type="region of interest" description="Disordered" evidence="9">
    <location>
        <begin position="364"/>
        <end position="400"/>
    </location>
</feature>
<sequence>MDTQTENVIYAAAVLIGLITVPSVVRLVRGPWRIKVTNNDGLYEDEDGKATEESMTKYSIKTAFISISITTALGLAASFAQAVFLTVKKDSASTTAFLTKVWLQFAVWVLLLIQFVDTSRQVQLITRYHSAISRLASTFLLEVLAITIVFGDLPRDKSNFAVTVSLTGTQALLAVAIIVALFAIPRRPDVFRPDGTIVERQRTASLWKFYTFNWSSELLDVAAKKLIEIKDLPALDANLRSKESTAKFRSTVLKDTVPLWKILVWAFRFQLLRQWILVALSTIFDVAPQFAMLKLLQYLEARDKVDAIDPKAWLCVFGLFFATLASTLIDYRVTWLMWSDLAIPMRSILTGLVFEKMMKTKDCTVPPEAEEKKEDKSKTNGAADPADPPKEEKKEAPRQSQQDVVNMFAVDTNTIAVLGATNQFYVMFVFKLVISVVFLWLLVGWQSLLAGMLSIALLFPINQAVASRYSKYQKILMKARDKKTAIITEALQGIRQIKFSAIETQWAEKIGKVREEELETLWENRINNIYMMLGSDTAPILLTAFSLATYAYIKGTLLPSVAFTALGVFIQLEGLLGMLPFLLVMGVNAKVSCERIEKFMHLPEKPENTYPGDSISFHNVSVSFPTVSEDPQEDRFVLRDIDLDFPNNALSVISGPTGAGKSLLLAAILGEVEVLSGYIRVPRPPPADQRFDDKATAADWIIPTAIAFVSQTPWIENATIKNNILFGLPHDPVRYGKVLKACALTADLAMFDDGDETEVGAQGISLSGGQKWRLTLARAFYSRAGILVLDDVFSALDSHVGKDIYDNALMGELAEGRTRILVTHHVALTLPRAKYAVRLSARGVLEHAGLIEDLRQTGSFENILKAEQGEEVESKDSKDDSDSADTSEGSTLAPADGEPPVAKAAPKKLVEDEERETGSVKRSVYAGYLKATGGIPFWIVIFLIYSMSEGSTLARSYWIKIWTGDNEKSSATTMHVAHSNTYSMQTQLFSPHQNASEQFYATSTNHTLGYYLLVYVLISLVSVLVGIGRFYILFRGALVASRNVFKQMTHSVLHTPLRWLDTVPTGRILNRFTADFQSMDSQLSQNFGYLAGCFLQIIGILAAAFFVSPYIIILALVLLMASGRIAYRYLQGARSIKRLESIQKSPMISHFSASLSGLSTIRAFAKSPEFITRMYGLIDSFNVVTWHNWLFNNWVGFRMSLVGSVFASSVAAFIISTKGIDASLAGFALAFALDYATAVKYTIRLVANTELDMNAAERIFEYRDLEVEKEGGAEDLRASWPEEGKVEVKDLEVGYAEGLPSILKGLTFTAERNQRIGVVGRTGAGKSTLSLALFRFLEARGGSITIDGIDISGIKLHDLRTRLAIIPQDPVLFSGTIRSNLDPFDQFSDVQLREALQRVHLVPSADSTPVPELVNEESTATSSTVVEQGNTNIFLSLTSPIASSGSNLSQGQKQLLCLARAILSRPKVLLLDEATSAVDMATDTLIQRSIREEFANTTLLVVAHRLSTVADFDRILVMRDGVAAEFGSPKELLERDDGVFKSMVGQSGEKDDLELKIRES</sequence>
<dbReference type="PROSITE" id="PS00211">
    <property type="entry name" value="ABC_TRANSPORTER_1"/>
    <property type="match status" value="1"/>
</dbReference>
<feature type="transmembrane region" description="Helical" evidence="10">
    <location>
        <begin position="424"/>
        <end position="443"/>
    </location>
</feature>
<comment type="subcellular location">
    <subcellularLocation>
        <location evidence="1">Membrane</location>
        <topology evidence="1">Multi-pass membrane protein</topology>
    </subcellularLocation>
</comment>
<feature type="transmembrane region" description="Helical" evidence="10">
    <location>
        <begin position="925"/>
        <end position="945"/>
    </location>
</feature>
<keyword evidence="3" id="KW-0813">Transport</keyword>
<feature type="transmembrane region" description="Helical" evidence="10">
    <location>
        <begin position="97"/>
        <end position="115"/>
    </location>
</feature>
<feature type="compositionally biased region" description="Basic and acidic residues" evidence="9">
    <location>
        <begin position="872"/>
        <end position="881"/>
    </location>
</feature>
<evidence type="ECO:0000256" key="10">
    <source>
        <dbReference type="SAM" id="Phobius"/>
    </source>
</evidence>
<dbReference type="InterPro" id="IPR050173">
    <property type="entry name" value="ABC_transporter_C-like"/>
</dbReference>
<dbReference type="Pfam" id="PF00664">
    <property type="entry name" value="ABC_membrane"/>
    <property type="match status" value="2"/>
</dbReference>
<feature type="transmembrane region" description="Helical" evidence="10">
    <location>
        <begin position="449"/>
        <end position="470"/>
    </location>
</feature>
<feature type="transmembrane region" description="Helical" evidence="10">
    <location>
        <begin position="63"/>
        <end position="85"/>
    </location>
</feature>
<keyword evidence="6" id="KW-0067">ATP-binding</keyword>
<feature type="transmembrane region" description="Helical" evidence="10">
    <location>
        <begin position="529"/>
        <end position="553"/>
    </location>
</feature>
<feature type="compositionally biased region" description="Basic and acidic residues" evidence="9">
    <location>
        <begin position="387"/>
        <end position="397"/>
    </location>
</feature>
<evidence type="ECO:0000256" key="5">
    <source>
        <dbReference type="ARBA" id="ARBA00022741"/>
    </source>
</evidence>
<evidence type="ECO:0000256" key="9">
    <source>
        <dbReference type="SAM" id="MobiDB-lite"/>
    </source>
</evidence>
<evidence type="ECO:0000259" key="11">
    <source>
        <dbReference type="PROSITE" id="PS50893"/>
    </source>
</evidence>
<dbReference type="Proteomes" id="UP001629113">
    <property type="component" value="Unassembled WGS sequence"/>
</dbReference>
<feature type="transmembrane region" description="Helical" evidence="10">
    <location>
        <begin position="312"/>
        <end position="329"/>
    </location>
</feature>
<feature type="domain" description="ABC transporter" evidence="11">
    <location>
        <begin position="615"/>
        <end position="866"/>
    </location>
</feature>
<feature type="transmembrane region" description="Helical" evidence="10">
    <location>
        <begin position="565"/>
        <end position="589"/>
    </location>
</feature>
<dbReference type="PROSITE" id="PS50893">
    <property type="entry name" value="ABC_TRANSPORTER_2"/>
    <property type="match status" value="2"/>
</dbReference>
<dbReference type="InterPro" id="IPR011527">
    <property type="entry name" value="ABC1_TM_dom"/>
</dbReference>
<keyword evidence="5" id="KW-0547">Nucleotide-binding</keyword>
<dbReference type="InterPro" id="IPR017871">
    <property type="entry name" value="ABC_transporter-like_CS"/>
</dbReference>
<evidence type="ECO:0000256" key="8">
    <source>
        <dbReference type="ARBA" id="ARBA00023136"/>
    </source>
</evidence>
<feature type="transmembrane region" description="Helical" evidence="10">
    <location>
        <begin position="1087"/>
        <end position="1104"/>
    </location>
</feature>
<keyword evidence="7 10" id="KW-1133">Transmembrane helix</keyword>
<feature type="domain" description="ABC transmembrane type-1" evidence="12">
    <location>
        <begin position="993"/>
        <end position="1251"/>
    </location>
</feature>
<name>A0ABR4P9F2_9HELO</name>
<feature type="transmembrane region" description="Helical" evidence="10">
    <location>
        <begin position="1195"/>
        <end position="1215"/>
    </location>
</feature>
<gene>
    <name evidence="13" type="ORF">PVAG01_08448</name>
</gene>
<keyword evidence="4 10" id="KW-0812">Transmembrane</keyword>
<feature type="transmembrane region" description="Helical" evidence="10">
    <location>
        <begin position="7"/>
        <end position="25"/>
    </location>
</feature>
<dbReference type="SMART" id="SM00382">
    <property type="entry name" value="AAA"/>
    <property type="match status" value="2"/>
</dbReference>
<evidence type="ECO:0000313" key="13">
    <source>
        <dbReference type="EMBL" id="KAL3419949.1"/>
    </source>
</evidence>
<dbReference type="SUPFAM" id="SSF52540">
    <property type="entry name" value="P-loop containing nucleoside triphosphate hydrolases"/>
    <property type="match status" value="2"/>
</dbReference>
<comment type="similarity">
    <text evidence="2">Belongs to the ABC transporter superfamily. ABCC family. Conjugate transporter (TC 3.A.1.208) subfamily.</text>
</comment>
<dbReference type="Gene3D" id="1.20.1560.10">
    <property type="entry name" value="ABC transporter type 1, transmembrane domain"/>
    <property type="match status" value="2"/>
</dbReference>
<evidence type="ECO:0000256" key="7">
    <source>
        <dbReference type="ARBA" id="ARBA00022989"/>
    </source>
</evidence>
<dbReference type="Gene3D" id="3.40.50.300">
    <property type="entry name" value="P-loop containing nucleotide triphosphate hydrolases"/>
    <property type="match status" value="2"/>
</dbReference>
<feature type="transmembrane region" description="Helical" evidence="10">
    <location>
        <begin position="1110"/>
        <end position="1127"/>
    </location>
</feature>
<comment type="caution">
    <text evidence="13">The sequence shown here is derived from an EMBL/GenBank/DDBJ whole genome shotgun (WGS) entry which is preliminary data.</text>
</comment>
<organism evidence="13 14">
    <name type="scientific">Phlyctema vagabunda</name>
    <dbReference type="NCBI Taxonomy" id="108571"/>
    <lineage>
        <taxon>Eukaryota</taxon>
        <taxon>Fungi</taxon>
        <taxon>Dikarya</taxon>
        <taxon>Ascomycota</taxon>
        <taxon>Pezizomycotina</taxon>
        <taxon>Leotiomycetes</taxon>
        <taxon>Helotiales</taxon>
        <taxon>Dermateaceae</taxon>
        <taxon>Phlyctema</taxon>
    </lineage>
</organism>
<dbReference type="PANTHER" id="PTHR24223">
    <property type="entry name" value="ATP-BINDING CASSETTE SUB-FAMILY C"/>
    <property type="match status" value="1"/>
</dbReference>
<feature type="transmembrane region" description="Helical" evidence="10">
    <location>
        <begin position="272"/>
        <end position="291"/>
    </location>
</feature>
<dbReference type="PANTHER" id="PTHR24223:SF456">
    <property type="entry name" value="MULTIDRUG RESISTANCE-ASSOCIATED PROTEIN LETHAL(2)03659"/>
    <property type="match status" value="1"/>
</dbReference>
<evidence type="ECO:0000256" key="1">
    <source>
        <dbReference type="ARBA" id="ARBA00004141"/>
    </source>
</evidence>
<evidence type="ECO:0000256" key="2">
    <source>
        <dbReference type="ARBA" id="ARBA00009726"/>
    </source>
</evidence>
<proteinExistence type="inferred from homology"/>
<feature type="domain" description="ABC transmembrane type-1" evidence="12">
    <location>
        <begin position="276"/>
        <end position="588"/>
    </location>
</feature>
<evidence type="ECO:0000256" key="3">
    <source>
        <dbReference type="ARBA" id="ARBA00022448"/>
    </source>
</evidence>
<evidence type="ECO:0000256" key="4">
    <source>
        <dbReference type="ARBA" id="ARBA00022692"/>
    </source>
</evidence>
<dbReference type="CDD" id="cd18604">
    <property type="entry name" value="ABC_6TM_VMR1_D2_like"/>
    <property type="match status" value="1"/>
</dbReference>
<feature type="domain" description="ABC transporter" evidence="11">
    <location>
        <begin position="1288"/>
        <end position="1545"/>
    </location>
</feature>
<evidence type="ECO:0000256" key="6">
    <source>
        <dbReference type="ARBA" id="ARBA00022840"/>
    </source>
</evidence>
<keyword evidence="8 10" id="KW-0472">Membrane</keyword>
<feature type="transmembrane region" description="Helical" evidence="10">
    <location>
        <begin position="160"/>
        <end position="184"/>
    </location>
</feature>
<dbReference type="PROSITE" id="PS50929">
    <property type="entry name" value="ABC_TM1F"/>
    <property type="match status" value="2"/>
</dbReference>
<evidence type="ECO:0000313" key="14">
    <source>
        <dbReference type="Proteomes" id="UP001629113"/>
    </source>
</evidence>
<dbReference type="InterPro" id="IPR003593">
    <property type="entry name" value="AAA+_ATPase"/>
</dbReference>
<dbReference type="Pfam" id="PF00005">
    <property type="entry name" value="ABC_tran"/>
    <property type="match status" value="2"/>
</dbReference>
<feature type="transmembrane region" description="Helical" evidence="10">
    <location>
        <begin position="1008"/>
        <end position="1032"/>
    </location>
</feature>
<dbReference type="InterPro" id="IPR003439">
    <property type="entry name" value="ABC_transporter-like_ATP-bd"/>
</dbReference>
<dbReference type="InterPro" id="IPR036640">
    <property type="entry name" value="ABC1_TM_sf"/>
</dbReference>
<dbReference type="SUPFAM" id="SSF90123">
    <property type="entry name" value="ABC transporter transmembrane region"/>
    <property type="match status" value="2"/>
</dbReference>
<feature type="transmembrane region" description="Helical" evidence="10">
    <location>
        <begin position="135"/>
        <end position="153"/>
    </location>
</feature>
<evidence type="ECO:0000259" key="12">
    <source>
        <dbReference type="PROSITE" id="PS50929"/>
    </source>
</evidence>
<dbReference type="CDD" id="cd18596">
    <property type="entry name" value="ABC_6TM_VMR1_D1_like"/>
    <property type="match status" value="1"/>
</dbReference>
<feature type="compositionally biased region" description="Basic and acidic residues" evidence="9">
    <location>
        <begin position="369"/>
        <end position="378"/>
    </location>
</feature>
<accession>A0ABR4P9F2</accession>
<dbReference type="InterPro" id="IPR027417">
    <property type="entry name" value="P-loop_NTPase"/>
</dbReference>
<keyword evidence="14" id="KW-1185">Reference proteome</keyword>
<dbReference type="CDD" id="cd03244">
    <property type="entry name" value="ABCC_MRP_domain2"/>
    <property type="match status" value="1"/>
</dbReference>
<feature type="region of interest" description="Disordered" evidence="9">
    <location>
        <begin position="866"/>
        <end position="916"/>
    </location>
</feature>
<dbReference type="CDD" id="cd03250">
    <property type="entry name" value="ABCC_MRP_domain1"/>
    <property type="match status" value="1"/>
</dbReference>
<reference evidence="13 14" key="1">
    <citation type="submission" date="2024-06" db="EMBL/GenBank/DDBJ databases">
        <title>Complete genome of Phlyctema vagabunda strain 19-DSS-EL-015.</title>
        <authorList>
            <person name="Fiorenzani C."/>
        </authorList>
    </citation>
    <scope>NUCLEOTIDE SEQUENCE [LARGE SCALE GENOMIC DNA]</scope>
    <source>
        <strain evidence="13 14">19-DSS-EL-015</strain>
    </source>
</reference>